<dbReference type="PANTHER" id="PTHR30629">
    <property type="entry name" value="PROPHAGE INTEGRASE"/>
    <property type="match status" value="1"/>
</dbReference>
<keyword evidence="3 5" id="KW-0238">DNA-binding</keyword>
<dbReference type="InterPro" id="IPR011010">
    <property type="entry name" value="DNA_brk_join_enz"/>
</dbReference>
<evidence type="ECO:0000256" key="5">
    <source>
        <dbReference type="PROSITE-ProRule" id="PRU01248"/>
    </source>
</evidence>
<dbReference type="AlphaFoldDB" id="W4L2Z8"/>
<dbReference type="Pfam" id="PF00589">
    <property type="entry name" value="Phage_integrase"/>
    <property type="match status" value="1"/>
</dbReference>
<evidence type="ECO:0000256" key="1">
    <source>
        <dbReference type="ARBA" id="ARBA00008857"/>
    </source>
</evidence>
<proteinExistence type="inferred from homology"/>
<dbReference type="HOGENOM" id="CLU_027562_32_2_7"/>
<dbReference type="InterPro" id="IPR010998">
    <property type="entry name" value="Integrase_recombinase_N"/>
</dbReference>
<dbReference type="GO" id="GO:0006310">
    <property type="term" value="P:DNA recombination"/>
    <property type="evidence" value="ECO:0007669"/>
    <property type="project" value="UniProtKB-KW"/>
</dbReference>
<reference evidence="8 9" key="1">
    <citation type="journal article" date="2014" name="Nature">
        <title>An environmental bacterial taxon with a large and distinct metabolic repertoire.</title>
        <authorList>
            <person name="Wilson M.C."/>
            <person name="Mori T."/>
            <person name="Ruckert C."/>
            <person name="Uria A.R."/>
            <person name="Helf M.J."/>
            <person name="Takada K."/>
            <person name="Gernert C."/>
            <person name="Steffens U.A."/>
            <person name="Heycke N."/>
            <person name="Schmitt S."/>
            <person name="Rinke C."/>
            <person name="Helfrich E.J."/>
            <person name="Brachmann A.O."/>
            <person name="Gurgui C."/>
            <person name="Wakimoto T."/>
            <person name="Kracht M."/>
            <person name="Crusemann M."/>
            <person name="Hentschel U."/>
            <person name="Abe I."/>
            <person name="Matsunaga S."/>
            <person name="Kalinowski J."/>
            <person name="Takeyama H."/>
            <person name="Piel J."/>
        </authorList>
    </citation>
    <scope>NUCLEOTIDE SEQUENCE [LARGE SCALE GENOMIC DNA]</scope>
    <source>
        <strain evidence="9">TSY1</strain>
    </source>
</reference>
<dbReference type="Proteomes" id="UP000019141">
    <property type="component" value="Unassembled WGS sequence"/>
</dbReference>
<dbReference type="Gene3D" id="1.10.443.10">
    <property type="entry name" value="Intergrase catalytic core"/>
    <property type="match status" value="1"/>
</dbReference>
<evidence type="ECO:0008006" key="10">
    <source>
        <dbReference type="Google" id="ProtNLM"/>
    </source>
</evidence>
<dbReference type="PANTHER" id="PTHR30629:SF2">
    <property type="entry name" value="PROPHAGE INTEGRASE INTS-RELATED"/>
    <property type="match status" value="1"/>
</dbReference>
<evidence type="ECO:0000256" key="2">
    <source>
        <dbReference type="ARBA" id="ARBA00022908"/>
    </source>
</evidence>
<feature type="domain" description="Core-binding (CB)" evidence="7">
    <location>
        <begin position="69"/>
        <end position="149"/>
    </location>
</feature>
<keyword evidence="9" id="KW-1185">Reference proteome</keyword>
<evidence type="ECO:0000313" key="8">
    <source>
        <dbReference type="EMBL" id="ETW92045.1"/>
    </source>
</evidence>
<sequence>MAGEGIMASIKKTTNKDGRTVYRVRIRHKNQPTQTATFSKLADAKKWIHLTETSVLEGRHFPIAEAKRHTVAELIDRYAYEIMPRKRPSTVYSEKYRLEWWREQLGSRLLIDITPPVIIEERNKLARNHADSTVNRYLAILSHMFTIAIKEWQWLDDNPVHKVSKLKEPHHRTRFLSDEERRALLIACKQSRNPHLYTVVILALSTRARRGELLGMTWQNIDLQRGIILLEDTKNGERRL</sequence>
<dbReference type="InterPro" id="IPR057084">
    <property type="entry name" value="Int_N"/>
</dbReference>
<dbReference type="PROSITE" id="PS51898">
    <property type="entry name" value="TYR_RECOMBINASE"/>
    <property type="match status" value="1"/>
</dbReference>
<protein>
    <recommendedName>
        <fullName evidence="10">Tyr recombinase domain-containing protein</fullName>
    </recommendedName>
</protein>
<comment type="similarity">
    <text evidence="1">Belongs to the 'phage' integrase family.</text>
</comment>
<dbReference type="Pfam" id="PF24624">
    <property type="entry name" value="Int_N"/>
    <property type="match status" value="1"/>
</dbReference>
<comment type="caution">
    <text evidence="8">The sequence shown here is derived from an EMBL/GenBank/DDBJ whole genome shotgun (WGS) entry which is preliminary data.</text>
</comment>
<dbReference type="InterPro" id="IPR050808">
    <property type="entry name" value="Phage_Integrase"/>
</dbReference>
<dbReference type="InterPro" id="IPR044068">
    <property type="entry name" value="CB"/>
</dbReference>
<feature type="domain" description="Tyr recombinase" evidence="6">
    <location>
        <begin position="171"/>
        <end position="240"/>
    </location>
</feature>
<dbReference type="SUPFAM" id="SSF56349">
    <property type="entry name" value="DNA breaking-rejoining enzymes"/>
    <property type="match status" value="1"/>
</dbReference>
<gene>
    <name evidence="8" type="ORF">ETSY1_45450</name>
</gene>
<name>W4L2Z8_ENTF1</name>
<evidence type="ECO:0000259" key="6">
    <source>
        <dbReference type="PROSITE" id="PS51898"/>
    </source>
</evidence>
<keyword evidence="4" id="KW-0233">DNA recombination</keyword>
<dbReference type="GO" id="GO:0003677">
    <property type="term" value="F:DNA binding"/>
    <property type="evidence" value="ECO:0007669"/>
    <property type="project" value="UniProtKB-UniRule"/>
</dbReference>
<accession>W4L2Z8</accession>
<dbReference type="InterPro" id="IPR002104">
    <property type="entry name" value="Integrase_catalytic"/>
</dbReference>
<keyword evidence="2" id="KW-0229">DNA integration</keyword>
<evidence type="ECO:0000256" key="4">
    <source>
        <dbReference type="ARBA" id="ARBA00023172"/>
    </source>
</evidence>
<dbReference type="InterPro" id="IPR013762">
    <property type="entry name" value="Integrase-like_cat_sf"/>
</dbReference>
<organism evidence="8 9">
    <name type="scientific">Entotheonella factor</name>
    <dbReference type="NCBI Taxonomy" id="1429438"/>
    <lineage>
        <taxon>Bacteria</taxon>
        <taxon>Pseudomonadati</taxon>
        <taxon>Nitrospinota/Tectimicrobiota group</taxon>
        <taxon>Candidatus Tectimicrobiota</taxon>
        <taxon>Candidatus Entotheonellia</taxon>
        <taxon>Candidatus Entotheonellales</taxon>
        <taxon>Candidatus Entotheonellaceae</taxon>
        <taxon>Candidatus Entotheonella</taxon>
    </lineage>
</organism>
<evidence type="ECO:0000256" key="3">
    <source>
        <dbReference type="ARBA" id="ARBA00023125"/>
    </source>
</evidence>
<evidence type="ECO:0000313" key="9">
    <source>
        <dbReference type="Proteomes" id="UP000019141"/>
    </source>
</evidence>
<dbReference type="PROSITE" id="PS51900">
    <property type="entry name" value="CB"/>
    <property type="match status" value="1"/>
</dbReference>
<evidence type="ECO:0000259" key="7">
    <source>
        <dbReference type="PROSITE" id="PS51900"/>
    </source>
</evidence>
<dbReference type="EMBL" id="AZHW01001708">
    <property type="protein sequence ID" value="ETW92045.1"/>
    <property type="molecule type" value="Genomic_DNA"/>
</dbReference>
<dbReference type="GO" id="GO:0015074">
    <property type="term" value="P:DNA integration"/>
    <property type="evidence" value="ECO:0007669"/>
    <property type="project" value="UniProtKB-KW"/>
</dbReference>
<dbReference type="Gene3D" id="1.10.150.130">
    <property type="match status" value="1"/>
</dbReference>